<keyword evidence="3" id="KW-0349">Heme</keyword>
<dbReference type="InterPro" id="IPR001128">
    <property type="entry name" value="Cyt_P450"/>
</dbReference>
<dbReference type="SUPFAM" id="SSF48264">
    <property type="entry name" value="Cytochrome P450"/>
    <property type="match status" value="1"/>
</dbReference>
<organism evidence="9 10">
    <name type="scientific">Dillenia turbinata</name>
    <dbReference type="NCBI Taxonomy" id="194707"/>
    <lineage>
        <taxon>Eukaryota</taxon>
        <taxon>Viridiplantae</taxon>
        <taxon>Streptophyta</taxon>
        <taxon>Embryophyta</taxon>
        <taxon>Tracheophyta</taxon>
        <taxon>Spermatophyta</taxon>
        <taxon>Magnoliopsida</taxon>
        <taxon>eudicotyledons</taxon>
        <taxon>Gunneridae</taxon>
        <taxon>Pentapetalae</taxon>
        <taxon>Dilleniales</taxon>
        <taxon>Dilleniaceae</taxon>
        <taxon>Dillenia</taxon>
    </lineage>
</organism>
<dbReference type="PANTHER" id="PTHR47955:SF19">
    <property type="entry name" value="CYTOCHROME P450 71A9-LIKE ISOFORM X1"/>
    <property type="match status" value="1"/>
</dbReference>
<sequence>MVSVVHFMLIFAIGTFMAIVPIFDIAAVKDDLRKDFFISKLIHAGISAMGTNSDAPMSSRDLAVLSGQNMRTRNLRKHYNIVLASPITYSKISSSMLIGFSEGGDYDRHGFQRMLEEFQELLGGFSLGDYFPSMEFIHSLTGMKSRLQHTCRRFDQLFDEIIKEHLNPEREKEKHKDLIDVLLDIQKNGEVEISLTMDNVKAIMLGCPKSNPKQDLRIGLVWIRMELKLWFWHALEIFPKGLAEFHDSPNEICLNRCKLLSVFLGPGIEGQSETEDLKNLGHVWRSFLA</sequence>
<proteinExistence type="inferred from homology"/>
<protein>
    <submittedName>
        <fullName evidence="9">Cytochrome P450</fullName>
    </submittedName>
</protein>
<dbReference type="Proteomes" id="UP001370490">
    <property type="component" value="Unassembled WGS sequence"/>
</dbReference>
<keyword evidence="6" id="KW-0408">Iron</keyword>
<name>A0AAN8V1F3_9MAGN</name>
<keyword evidence="7" id="KW-0503">Monooxygenase</keyword>
<evidence type="ECO:0000256" key="5">
    <source>
        <dbReference type="ARBA" id="ARBA00023002"/>
    </source>
</evidence>
<evidence type="ECO:0000256" key="1">
    <source>
        <dbReference type="ARBA" id="ARBA00001971"/>
    </source>
</evidence>
<dbReference type="GO" id="GO:0020037">
    <property type="term" value="F:heme binding"/>
    <property type="evidence" value="ECO:0007669"/>
    <property type="project" value="InterPro"/>
</dbReference>
<comment type="caution">
    <text evidence="9">The sequence shown here is derived from an EMBL/GenBank/DDBJ whole genome shotgun (WGS) entry which is preliminary data.</text>
</comment>
<dbReference type="GO" id="GO:0004497">
    <property type="term" value="F:monooxygenase activity"/>
    <property type="evidence" value="ECO:0007669"/>
    <property type="project" value="UniProtKB-KW"/>
</dbReference>
<keyword evidence="8" id="KW-0812">Transmembrane</keyword>
<keyword evidence="10" id="KW-1185">Reference proteome</keyword>
<dbReference type="PANTHER" id="PTHR47955">
    <property type="entry name" value="CYTOCHROME P450 FAMILY 71 PROTEIN"/>
    <property type="match status" value="1"/>
</dbReference>
<evidence type="ECO:0000256" key="2">
    <source>
        <dbReference type="ARBA" id="ARBA00010617"/>
    </source>
</evidence>
<dbReference type="Gene3D" id="1.10.630.10">
    <property type="entry name" value="Cytochrome P450"/>
    <property type="match status" value="1"/>
</dbReference>
<dbReference type="AlphaFoldDB" id="A0AAN8V1F3"/>
<keyword evidence="8" id="KW-0472">Membrane</keyword>
<evidence type="ECO:0000256" key="8">
    <source>
        <dbReference type="SAM" id="Phobius"/>
    </source>
</evidence>
<feature type="transmembrane region" description="Helical" evidence="8">
    <location>
        <begin position="6"/>
        <end position="28"/>
    </location>
</feature>
<accession>A0AAN8V1F3</accession>
<keyword evidence="8" id="KW-1133">Transmembrane helix</keyword>
<comment type="similarity">
    <text evidence="2">Belongs to the cytochrome P450 family.</text>
</comment>
<comment type="cofactor">
    <cofactor evidence="1">
        <name>heme</name>
        <dbReference type="ChEBI" id="CHEBI:30413"/>
    </cofactor>
</comment>
<keyword evidence="5" id="KW-0560">Oxidoreductase</keyword>
<evidence type="ECO:0000256" key="4">
    <source>
        <dbReference type="ARBA" id="ARBA00022723"/>
    </source>
</evidence>
<keyword evidence="4" id="KW-0479">Metal-binding</keyword>
<dbReference type="GO" id="GO:0005506">
    <property type="term" value="F:iron ion binding"/>
    <property type="evidence" value="ECO:0007669"/>
    <property type="project" value="InterPro"/>
</dbReference>
<reference evidence="9 10" key="1">
    <citation type="submission" date="2023-12" db="EMBL/GenBank/DDBJ databases">
        <title>A high-quality genome assembly for Dillenia turbinata (Dilleniales).</title>
        <authorList>
            <person name="Chanderbali A."/>
        </authorList>
    </citation>
    <scope>NUCLEOTIDE SEQUENCE [LARGE SCALE GENOMIC DNA]</scope>
    <source>
        <strain evidence="9">LSX21</strain>
        <tissue evidence="9">Leaf</tissue>
    </source>
</reference>
<dbReference type="GO" id="GO:0016705">
    <property type="term" value="F:oxidoreductase activity, acting on paired donors, with incorporation or reduction of molecular oxygen"/>
    <property type="evidence" value="ECO:0007669"/>
    <property type="project" value="InterPro"/>
</dbReference>
<evidence type="ECO:0000313" key="10">
    <source>
        <dbReference type="Proteomes" id="UP001370490"/>
    </source>
</evidence>
<dbReference type="Pfam" id="PF00067">
    <property type="entry name" value="p450"/>
    <property type="match status" value="1"/>
</dbReference>
<dbReference type="InterPro" id="IPR036396">
    <property type="entry name" value="Cyt_P450_sf"/>
</dbReference>
<evidence type="ECO:0000256" key="7">
    <source>
        <dbReference type="ARBA" id="ARBA00023033"/>
    </source>
</evidence>
<gene>
    <name evidence="9" type="ORF">RJ641_009085</name>
</gene>
<dbReference type="EMBL" id="JBAMMX010000016">
    <property type="protein sequence ID" value="KAK6924759.1"/>
    <property type="molecule type" value="Genomic_DNA"/>
</dbReference>
<evidence type="ECO:0000256" key="3">
    <source>
        <dbReference type="ARBA" id="ARBA00022617"/>
    </source>
</evidence>
<evidence type="ECO:0000256" key="6">
    <source>
        <dbReference type="ARBA" id="ARBA00023004"/>
    </source>
</evidence>
<evidence type="ECO:0000313" key="9">
    <source>
        <dbReference type="EMBL" id="KAK6924759.1"/>
    </source>
</evidence>